<dbReference type="Gene3D" id="3.40.50.2300">
    <property type="match status" value="3"/>
</dbReference>
<dbReference type="EC" id="2.7.13.3" evidence="4"/>
<feature type="transmembrane region" description="Helical" evidence="14">
    <location>
        <begin position="13"/>
        <end position="35"/>
    </location>
</feature>
<feature type="modified residue" description="4-aspartylphosphate" evidence="12">
    <location>
        <position position="973"/>
    </location>
</feature>
<dbReference type="Gene3D" id="3.30.565.10">
    <property type="entry name" value="Histidine kinase-like ATPase, C-terminal domain"/>
    <property type="match status" value="1"/>
</dbReference>
<dbReference type="InterPro" id="IPR004358">
    <property type="entry name" value="Sig_transdc_His_kin-like_C"/>
</dbReference>
<dbReference type="CDD" id="cd00156">
    <property type="entry name" value="REC"/>
    <property type="match status" value="2"/>
</dbReference>
<keyword evidence="6 12" id="KW-0597">Phosphoprotein</keyword>
<dbReference type="SMART" id="SM00304">
    <property type="entry name" value="HAMP"/>
    <property type="match status" value="1"/>
</dbReference>
<evidence type="ECO:0000256" key="14">
    <source>
        <dbReference type="SAM" id="Phobius"/>
    </source>
</evidence>
<dbReference type="SMART" id="SM00387">
    <property type="entry name" value="HATPase_c"/>
    <property type="match status" value="1"/>
</dbReference>
<dbReference type="InterPro" id="IPR001789">
    <property type="entry name" value="Sig_transdc_resp-reg_receiver"/>
</dbReference>
<feature type="modified residue" description="4-aspartylphosphate" evidence="12">
    <location>
        <position position="1096"/>
    </location>
</feature>
<dbReference type="PROSITE" id="PS50110">
    <property type="entry name" value="RESPONSE_REGULATORY"/>
    <property type="match status" value="3"/>
</dbReference>
<dbReference type="CDD" id="cd16922">
    <property type="entry name" value="HATPase_EvgS-ArcB-TorS-like"/>
    <property type="match status" value="1"/>
</dbReference>
<evidence type="ECO:0000256" key="4">
    <source>
        <dbReference type="ARBA" id="ARBA00012438"/>
    </source>
</evidence>
<dbReference type="SUPFAM" id="SSF47384">
    <property type="entry name" value="Homodimeric domain of signal transducing histidine kinase"/>
    <property type="match status" value="1"/>
</dbReference>
<dbReference type="Pfam" id="PF00672">
    <property type="entry name" value="HAMP"/>
    <property type="match status" value="1"/>
</dbReference>
<keyword evidence="14" id="KW-0812">Transmembrane</keyword>
<dbReference type="SUPFAM" id="SSF158472">
    <property type="entry name" value="HAMP domain-like"/>
    <property type="match status" value="1"/>
</dbReference>
<dbReference type="OrthoDB" id="9790669at2"/>
<comment type="function">
    <text evidence="10">May play the central regulatory role in sporulation. It may be an element of the effector pathway responsible for the activation of sporulation genes in response to nutritional stress. Spo0A may act in concert with spo0H (a sigma factor) to control the expression of some genes that are critical to the sporulation process.</text>
</comment>
<dbReference type="InterPro" id="IPR036097">
    <property type="entry name" value="HisK_dim/P_sf"/>
</dbReference>
<evidence type="ECO:0000256" key="9">
    <source>
        <dbReference type="ARBA" id="ARBA00023012"/>
    </source>
</evidence>
<evidence type="ECO:0000259" key="16">
    <source>
        <dbReference type="PROSITE" id="PS50110"/>
    </source>
</evidence>
<evidence type="ECO:0000259" key="17">
    <source>
        <dbReference type="PROSITE" id="PS50885"/>
    </source>
</evidence>
<dbReference type="Gene3D" id="3.30.450.40">
    <property type="match status" value="1"/>
</dbReference>
<keyword evidence="7 19" id="KW-0808">Transferase</keyword>
<feature type="modified residue" description="4-aspartylphosphate" evidence="12">
    <location>
        <position position="1241"/>
    </location>
</feature>
<evidence type="ECO:0000256" key="11">
    <source>
        <dbReference type="ARBA" id="ARBA00074306"/>
    </source>
</evidence>
<keyword evidence="8 19" id="KW-0418">Kinase</keyword>
<keyword evidence="20" id="KW-1185">Reference proteome</keyword>
<evidence type="ECO:0000313" key="19">
    <source>
        <dbReference type="EMBL" id="PRR83780.1"/>
    </source>
</evidence>
<dbReference type="CDD" id="cd17546">
    <property type="entry name" value="REC_hyHK_CKI1_RcsC-like"/>
    <property type="match status" value="1"/>
</dbReference>
<comment type="similarity">
    <text evidence="3">In the N-terminal section; belongs to the phytochrome family.</text>
</comment>
<dbReference type="SUPFAM" id="SSF55781">
    <property type="entry name" value="GAF domain-like"/>
    <property type="match status" value="1"/>
</dbReference>
<evidence type="ECO:0000256" key="1">
    <source>
        <dbReference type="ARBA" id="ARBA00000085"/>
    </source>
</evidence>
<dbReference type="SUPFAM" id="SSF52172">
    <property type="entry name" value="CheY-like"/>
    <property type="match status" value="3"/>
</dbReference>
<dbReference type="CDD" id="cd00082">
    <property type="entry name" value="HisKA"/>
    <property type="match status" value="1"/>
</dbReference>
<dbReference type="CDD" id="cd06225">
    <property type="entry name" value="HAMP"/>
    <property type="match status" value="1"/>
</dbReference>
<feature type="domain" description="Response regulatory" evidence="16">
    <location>
        <begin position="1047"/>
        <end position="1163"/>
    </location>
</feature>
<evidence type="ECO:0000256" key="10">
    <source>
        <dbReference type="ARBA" id="ARBA00024867"/>
    </source>
</evidence>
<feature type="domain" description="Response regulatory" evidence="16">
    <location>
        <begin position="1191"/>
        <end position="1308"/>
    </location>
</feature>
<feature type="domain" description="HBM" evidence="18">
    <location>
        <begin position="47"/>
        <end position="286"/>
    </location>
</feature>
<keyword evidence="13" id="KW-0175">Coiled coil</keyword>
<dbReference type="Pfam" id="PF00072">
    <property type="entry name" value="Response_reg"/>
    <property type="match status" value="3"/>
</dbReference>
<name>A0A2T0BIS8_9CLOT</name>
<evidence type="ECO:0000256" key="5">
    <source>
        <dbReference type="ARBA" id="ARBA00018672"/>
    </source>
</evidence>
<dbReference type="FunFam" id="3.30.565.10:FF:000010">
    <property type="entry name" value="Sensor histidine kinase RcsC"/>
    <property type="match status" value="1"/>
</dbReference>
<proteinExistence type="inferred from homology"/>
<dbReference type="GO" id="GO:0016020">
    <property type="term" value="C:membrane"/>
    <property type="evidence" value="ECO:0007669"/>
    <property type="project" value="UniProtKB-SubCell"/>
</dbReference>
<feature type="domain" description="HAMP" evidence="17">
    <location>
        <begin position="320"/>
        <end position="374"/>
    </location>
</feature>
<evidence type="ECO:0000259" key="18">
    <source>
        <dbReference type="PROSITE" id="PS51753"/>
    </source>
</evidence>
<dbReference type="PANTHER" id="PTHR45339">
    <property type="entry name" value="HYBRID SIGNAL TRANSDUCTION HISTIDINE KINASE J"/>
    <property type="match status" value="1"/>
</dbReference>
<gene>
    <name evidence="19" type="primary">luxQ_1</name>
    <name evidence="19" type="ORF">CLVI_07270</name>
</gene>
<comment type="caution">
    <text evidence="19">The sequence shown here is derived from an EMBL/GenBank/DDBJ whole genome shotgun (WGS) entry which is preliminary data.</text>
</comment>
<evidence type="ECO:0000256" key="7">
    <source>
        <dbReference type="ARBA" id="ARBA00022679"/>
    </source>
</evidence>
<dbReference type="SUPFAM" id="SSF55874">
    <property type="entry name" value="ATPase domain of HSP90 chaperone/DNA topoisomerase II/histidine kinase"/>
    <property type="match status" value="1"/>
</dbReference>
<dbReference type="EMBL" id="PVXQ01000005">
    <property type="protein sequence ID" value="PRR83780.1"/>
    <property type="molecule type" value="Genomic_DNA"/>
</dbReference>
<dbReference type="InterPro" id="IPR029016">
    <property type="entry name" value="GAF-like_dom_sf"/>
</dbReference>
<dbReference type="SMART" id="SM00388">
    <property type="entry name" value="HisKA"/>
    <property type="match status" value="1"/>
</dbReference>
<dbReference type="Proteomes" id="UP000239471">
    <property type="component" value="Unassembled WGS sequence"/>
</dbReference>
<comment type="catalytic activity">
    <reaction evidence="1">
        <text>ATP + protein L-histidine = ADP + protein N-phospho-L-histidine.</text>
        <dbReference type="EC" id="2.7.13.3"/>
    </reaction>
</comment>
<feature type="coiled-coil region" evidence="13">
    <location>
        <begin position="540"/>
        <end position="634"/>
    </location>
</feature>
<dbReference type="Pfam" id="PF13185">
    <property type="entry name" value="GAF_2"/>
    <property type="match status" value="1"/>
</dbReference>
<dbReference type="InterPro" id="IPR032255">
    <property type="entry name" value="HBM"/>
</dbReference>
<evidence type="ECO:0000256" key="3">
    <source>
        <dbReference type="ARBA" id="ARBA00006402"/>
    </source>
</evidence>
<evidence type="ECO:0000256" key="8">
    <source>
        <dbReference type="ARBA" id="ARBA00022777"/>
    </source>
</evidence>
<evidence type="ECO:0000256" key="12">
    <source>
        <dbReference type="PROSITE-ProRule" id="PRU00169"/>
    </source>
</evidence>
<comment type="subcellular location">
    <subcellularLocation>
        <location evidence="2">Membrane</location>
    </subcellularLocation>
</comment>
<organism evidence="19 20">
    <name type="scientific">Clostridium vincentii</name>
    <dbReference type="NCBI Taxonomy" id="52704"/>
    <lineage>
        <taxon>Bacteria</taxon>
        <taxon>Bacillati</taxon>
        <taxon>Bacillota</taxon>
        <taxon>Clostridia</taxon>
        <taxon>Eubacteriales</taxon>
        <taxon>Clostridiaceae</taxon>
        <taxon>Clostridium</taxon>
    </lineage>
</organism>
<reference evidence="19 20" key="1">
    <citation type="submission" date="2018-03" db="EMBL/GenBank/DDBJ databases">
        <title>Genome sequence of Clostridium vincentii DSM 10228.</title>
        <authorList>
            <person name="Poehlein A."/>
            <person name="Daniel R."/>
        </authorList>
    </citation>
    <scope>NUCLEOTIDE SEQUENCE [LARGE SCALE GENOMIC DNA]</scope>
    <source>
        <strain evidence="19 20">DSM 10228</strain>
    </source>
</reference>
<dbReference type="InterPro" id="IPR011006">
    <property type="entry name" value="CheY-like_superfamily"/>
</dbReference>
<evidence type="ECO:0000259" key="15">
    <source>
        <dbReference type="PROSITE" id="PS50109"/>
    </source>
</evidence>
<dbReference type="InterPro" id="IPR003661">
    <property type="entry name" value="HisK_dim/P_dom"/>
</dbReference>
<dbReference type="PROSITE" id="PS50885">
    <property type="entry name" value="HAMP"/>
    <property type="match status" value="1"/>
</dbReference>
<dbReference type="InterPro" id="IPR005467">
    <property type="entry name" value="His_kinase_dom"/>
</dbReference>
<accession>A0A2T0BIS8</accession>
<feature type="domain" description="Histidine kinase" evidence="15">
    <location>
        <begin position="644"/>
        <end position="876"/>
    </location>
</feature>
<sequence length="1310" mass="148989">MKFFKKLKLMSKFFLGFGIVFIIFMGVVFFSYNGLSKMGKDFSSYNEIANEQELAAKIESNLLYCRIAFKAYVDTGDSLQENEFKDRYQTMEQLIIEYKETVADEDRTKGIDYIAEQAKQYNIEFDNVVELRSKKDEIYNDILITKGDELINKLTLIMNAGFNSKNEVVAQGSAEAVTNFAMARVYAVKYLETHDKTMIEKVNTSFTEMDTAIKKIEEPVRTLNESSIYDLVVVDKDAYIAKFGEIITIDESLDTSVKKWNDIGPEISKIIEDIKQSIIDERESYGPKVNENIQSSIFTMLLLTFIGVVFSCFVAVFLVRLILLPVKTITNTFKGIAEGDADLYVRIESNIQDEIGEMSNSFDKFMDKLQVIFSDIKKQNLIKTGQSDLNERLRGEQDTISLGNNIIGYIAHYLNCQIGLIYIKDDENCYNVMSSYAFDCEENISNEINLGEGLISQCALEKRSILITDVPKDYIKISSGIGEAVPRNILVVPCLFDEEVKGIIELGSFQEFSKDQIEFIELVSESIAISINSADSRYKLKELLHKTLEQSEELQMQQEELRQTNEELEEQTNALKESEMILQMQQEELRVTNEELEERSKLLEAQKSDIYNKNKNLQQAKVDIEKKAEALELASKYKSEFLANMSHELRTPLNSILVLSQLLSNKDSNIPFTEKEMEFAKVIHSSGSDLLELINDILDLSKVESGKMEIVLENMNVRDIAEYVKNSFEQIAADKKIRFITEIEEDVPEIIRSDSRRVQQIIKNLLSNAFKFTSKGSVIIKIKPAKEEEVASLDINGNRAITISVTDTGIGIPEDKKQTIFEAFKQSDGTISRKYGGTGLGLSISKELSRVLGGRIYLESKEGIGSTFYITIPDQALVESKVVSKIENEKIAEKTQSIETSIKHKSIKKIINDDRDNIKSEDKCLLIIDDDTNFSYILGTMAKQKGFKYIIASDGNSGIQLAQKFKPNAIVLDIGLPDIDGWEVSSILRNNIQTKNIPVHIISANENETGNTMKNDIIGYLTKPVNLQQLDTLFGTISETIKDQFKKLLIVFKELEQGKNIMKVFENKQISTTLVQNGEEAYRLLTSEDYDCIVLDIELLDMSSYDFLDKFKKKNINKIPIIIYTEKEISENEEMELNKYAKSIIIDGPRSTERLVEEAKLFLYGVNKSLETGKKKNWNIDEKEMLLENKTVLLVDDDMRNVFAVSSILENQGIKVIVGRNGIEALEKISKNPQIDLILMDIMMPEMDGYTAMREIRKMKLGKDIPIIALTAKAMKQDRNKCIESGANDYMVKPVEVEKLLSLIRVWMQK</sequence>
<dbReference type="GO" id="GO:0000155">
    <property type="term" value="F:phosphorelay sensor kinase activity"/>
    <property type="evidence" value="ECO:0007669"/>
    <property type="project" value="InterPro"/>
</dbReference>
<feature type="transmembrane region" description="Helical" evidence="14">
    <location>
        <begin position="297"/>
        <end position="323"/>
    </location>
</feature>
<dbReference type="InterPro" id="IPR003018">
    <property type="entry name" value="GAF"/>
</dbReference>
<dbReference type="PROSITE" id="PS50109">
    <property type="entry name" value="HIS_KIN"/>
    <property type="match status" value="1"/>
</dbReference>
<evidence type="ECO:0000313" key="20">
    <source>
        <dbReference type="Proteomes" id="UP000239471"/>
    </source>
</evidence>
<keyword evidence="14" id="KW-1133">Transmembrane helix</keyword>
<dbReference type="PRINTS" id="PR00344">
    <property type="entry name" value="BCTRLSENSOR"/>
</dbReference>
<dbReference type="Pfam" id="PF02518">
    <property type="entry name" value="HATPase_c"/>
    <property type="match status" value="1"/>
</dbReference>
<dbReference type="InterPro" id="IPR003594">
    <property type="entry name" value="HATPase_dom"/>
</dbReference>
<feature type="domain" description="Response regulatory" evidence="16">
    <location>
        <begin position="924"/>
        <end position="1038"/>
    </location>
</feature>
<dbReference type="SMART" id="SM01358">
    <property type="entry name" value="HBM"/>
    <property type="match status" value="1"/>
</dbReference>
<dbReference type="InterPro" id="IPR036890">
    <property type="entry name" value="HATPase_C_sf"/>
</dbReference>
<dbReference type="Gene3D" id="1.10.287.130">
    <property type="match status" value="1"/>
</dbReference>
<evidence type="ECO:0000256" key="2">
    <source>
        <dbReference type="ARBA" id="ARBA00004370"/>
    </source>
</evidence>
<dbReference type="InterPro" id="IPR003660">
    <property type="entry name" value="HAMP_dom"/>
</dbReference>
<evidence type="ECO:0000256" key="6">
    <source>
        <dbReference type="ARBA" id="ARBA00022553"/>
    </source>
</evidence>
<dbReference type="SMART" id="SM00448">
    <property type="entry name" value="REC"/>
    <property type="match status" value="3"/>
</dbReference>
<keyword evidence="9" id="KW-0902">Two-component regulatory system</keyword>
<dbReference type="Gene3D" id="6.10.340.10">
    <property type="match status" value="1"/>
</dbReference>
<keyword evidence="14" id="KW-0472">Membrane</keyword>
<evidence type="ECO:0000256" key="13">
    <source>
        <dbReference type="SAM" id="Coils"/>
    </source>
</evidence>
<dbReference type="SMART" id="SM00065">
    <property type="entry name" value="GAF"/>
    <property type="match status" value="1"/>
</dbReference>
<protein>
    <recommendedName>
        <fullName evidence="11">Circadian input-output histidine kinase CikA</fullName>
        <ecNumber evidence="4">2.7.13.3</ecNumber>
    </recommendedName>
    <alternativeName>
        <fullName evidence="5">Stage 0 sporulation protein A homolog</fullName>
    </alternativeName>
</protein>
<dbReference type="PANTHER" id="PTHR45339:SF1">
    <property type="entry name" value="HYBRID SIGNAL TRANSDUCTION HISTIDINE KINASE J"/>
    <property type="match status" value="1"/>
</dbReference>
<dbReference type="Pfam" id="PF00512">
    <property type="entry name" value="HisKA"/>
    <property type="match status" value="1"/>
</dbReference>
<dbReference type="PROSITE" id="PS51753">
    <property type="entry name" value="HBM"/>
    <property type="match status" value="1"/>
</dbReference>